<gene>
    <name evidence="1" type="ORF">DPM13_15765</name>
</gene>
<sequence length="62" mass="6709">MNLPIITADQRLAEPRGIKGCIFAVRPSIPARWTIDPGPDAHRSMAAIWPSTACRGAPRRSG</sequence>
<proteinExistence type="predicted"/>
<organism evidence="1 2">
    <name type="scientific">Paracoccus mutanolyticus</name>
    <dbReference type="NCBI Taxonomy" id="1499308"/>
    <lineage>
        <taxon>Bacteria</taxon>
        <taxon>Pseudomonadati</taxon>
        <taxon>Pseudomonadota</taxon>
        <taxon>Alphaproteobacteria</taxon>
        <taxon>Rhodobacterales</taxon>
        <taxon>Paracoccaceae</taxon>
        <taxon>Paracoccus</taxon>
    </lineage>
</organism>
<dbReference type="RefSeq" id="WP_112888361.1">
    <property type="nucleotide sequence ID" value="NZ_CP030239.1"/>
</dbReference>
<evidence type="ECO:0000313" key="2">
    <source>
        <dbReference type="Proteomes" id="UP000249922"/>
    </source>
</evidence>
<evidence type="ECO:0000313" key="1">
    <source>
        <dbReference type="EMBL" id="AWX93939.1"/>
    </source>
</evidence>
<reference evidence="1 2" key="1">
    <citation type="submission" date="2018-06" db="EMBL/GenBank/DDBJ databases">
        <title>Complete genome sequence of Paracoccus mutanolyticus strain RSP-02 isolated from cellulosic waste.</title>
        <authorList>
            <person name="Amrutha R.N."/>
            <person name="Shrivastav A."/>
            <person name="Buddana S.K."/>
            <person name="Deshpande U."/>
            <person name="Prakasham R.S."/>
        </authorList>
    </citation>
    <scope>NUCLEOTIDE SEQUENCE [LARGE SCALE GENOMIC DNA]</scope>
    <source>
        <strain evidence="1 2">RSP-02</strain>
    </source>
</reference>
<dbReference type="EMBL" id="CP030239">
    <property type="protein sequence ID" value="AWX93939.1"/>
    <property type="molecule type" value="Genomic_DNA"/>
</dbReference>
<protein>
    <submittedName>
        <fullName evidence="1">Uncharacterized protein</fullName>
    </submittedName>
</protein>
<name>A0ABM6WTP1_9RHOB</name>
<keyword evidence="2" id="KW-1185">Reference proteome</keyword>
<accession>A0ABM6WTP1</accession>
<dbReference type="Proteomes" id="UP000249922">
    <property type="component" value="Chromosome"/>
</dbReference>